<sequence length="84" mass="9643">MSVYRLLGLALIFFGISLFVERVWWAGAVCLLIGGAMILMHRPRRNRMAETTEAEKMLDVRSKERREESIPLRPSGKKGSRPVR</sequence>
<organism evidence="3 4">
    <name type="scientific">Geobacillus thermodenitrificans</name>
    <dbReference type="NCBI Taxonomy" id="33940"/>
    <lineage>
        <taxon>Bacteria</taxon>
        <taxon>Bacillati</taxon>
        <taxon>Bacillota</taxon>
        <taxon>Bacilli</taxon>
        <taxon>Bacillales</taxon>
        <taxon>Anoxybacillaceae</taxon>
        <taxon>Geobacillus</taxon>
    </lineage>
</organism>
<keyword evidence="4" id="KW-1185">Reference proteome</keyword>
<feature type="region of interest" description="Disordered" evidence="1">
    <location>
        <begin position="50"/>
        <end position="84"/>
    </location>
</feature>
<keyword evidence="2" id="KW-0812">Transmembrane</keyword>
<evidence type="ECO:0000313" key="4">
    <source>
        <dbReference type="Proteomes" id="UP001297580"/>
    </source>
</evidence>
<accession>A0ABY9QHC7</accession>
<evidence type="ECO:0000313" key="3">
    <source>
        <dbReference type="EMBL" id="WMV77850.1"/>
    </source>
</evidence>
<feature type="compositionally biased region" description="Basic and acidic residues" evidence="1">
    <location>
        <begin position="50"/>
        <end position="70"/>
    </location>
</feature>
<name>A0ABY9QHC7_GEOTD</name>
<dbReference type="EMBL" id="CP133461">
    <property type="protein sequence ID" value="WMV77850.1"/>
    <property type="molecule type" value="Genomic_DNA"/>
</dbReference>
<reference evidence="3 4" key="1">
    <citation type="submission" date="2023-08" db="EMBL/GenBank/DDBJ databases">
        <title>Complete genome sequence of Geobacillus thermodenitrificans K1041, a genetically tractable strain representative of the genus Geobacillus.</title>
        <authorList>
            <person name="Kani S."/>
            <person name="Suzuki H."/>
        </authorList>
    </citation>
    <scope>NUCLEOTIDE SEQUENCE [LARGE SCALE GENOMIC DNA]</scope>
    <source>
        <strain evidence="3 4">K1041</strain>
    </source>
</reference>
<dbReference type="Proteomes" id="UP001297580">
    <property type="component" value="Chromosome"/>
</dbReference>
<keyword evidence="2" id="KW-1133">Transmembrane helix</keyword>
<protein>
    <submittedName>
        <fullName evidence="3">Uncharacterized protein</fullName>
    </submittedName>
</protein>
<gene>
    <name evidence="3" type="ORF">HSX42_08985</name>
</gene>
<feature type="compositionally biased region" description="Basic residues" evidence="1">
    <location>
        <begin position="75"/>
        <end position="84"/>
    </location>
</feature>
<evidence type="ECO:0000256" key="2">
    <source>
        <dbReference type="SAM" id="Phobius"/>
    </source>
</evidence>
<dbReference type="RefSeq" id="WP_008879182.1">
    <property type="nucleotide sequence ID" value="NZ_CP017690.1"/>
</dbReference>
<feature type="transmembrane region" description="Helical" evidence="2">
    <location>
        <begin position="6"/>
        <end position="39"/>
    </location>
</feature>
<dbReference type="GeneID" id="87620889"/>
<keyword evidence="2" id="KW-0472">Membrane</keyword>
<evidence type="ECO:0000256" key="1">
    <source>
        <dbReference type="SAM" id="MobiDB-lite"/>
    </source>
</evidence>
<proteinExistence type="predicted"/>